<dbReference type="Proteomes" id="UP000594749">
    <property type="component" value="Chromosome"/>
</dbReference>
<gene>
    <name evidence="2" type="ORF">IMC76_02395</name>
</gene>
<evidence type="ECO:0008006" key="4">
    <source>
        <dbReference type="Google" id="ProtNLM"/>
    </source>
</evidence>
<dbReference type="InterPro" id="IPR027417">
    <property type="entry name" value="P-loop_NTPase"/>
</dbReference>
<proteinExistence type="predicted"/>
<dbReference type="EMBL" id="CP063078">
    <property type="protein sequence ID" value="QOQ87683.1"/>
    <property type="molecule type" value="Genomic_DNA"/>
</dbReference>
<name>A0A7M1LH59_9BACT</name>
<dbReference type="Gene3D" id="3.40.50.300">
    <property type="entry name" value="P-loop containing nucleotide triphosphate hydrolases"/>
    <property type="match status" value="1"/>
</dbReference>
<dbReference type="RefSeq" id="WP_025802640.1">
    <property type="nucleotide sequence ID" value="NZ_CP053842.1"/>
</dbReference>
<evidence type="ECO:0000313" key="2">
    <source>
        <dbReference type="EMBL" id="QOQ87683.1"/>
    </source>
</evidence>
<feature type="coiled-coil region" evidence="1">
    <location>
        <begin position="198"/>
        <end position="246"/>
    </location>
</feature>
<evidence type="ECO:0000256" key="1">
    <source>
        <dbReference type="SAM" id="Coils"/>
    </source>
</evidence>
<dbReference type="AlphaFoldDB" id="A0A7M1LH59"/>
<sequence length="434" mass="49857">MRLSQAKLKLNELDSEILQKNAIRDSHIKTSGKEEANLLNEKENTLDNIEKSKENLIKILPEVLFLGLDEFFTDLKLFFGEILSSQNITDMNNLNLIKNPLSENLADKLSLKYKNINKYELRDEILKIINEIAGENLDFGPFNGLLDSQILKIIDYGKQDALNLSDLIVNIKNGLLTLEEVDFNLQDILTDSDIKAEIQKLDDDIAVLNAKYREADMEYDKFKNLEIKYKEDLEITQIEIKNLENSVAKNLRLEKQVQISENIIKGLEEYKNRSISKLLMDLKDRVLRNYKKLIDDDNVESIDITIDFELSLKDRNGNNIAIKNQSAGQKQVTAISIFWALSELSGRVLPLVIDTPLSRMDNINTKNIITNYYLKASNQVIILPHSTKEFGLNEYKISKEKIAQSFRIDNDNTRRHAQFGIKNIGEILGEEYGE</sequence>
<organism evidence="2 3">
    <name type="scientific">Campylobacter corcagiensis</name>
    <dbReference type="NCBI Taxonomy" id="1448857"/>
    <lineage>
        <taxon>Bacteria</taxon>
        <taxon>Pseudomonadati</taxon>
        <taxon>Campylobacterota</taxon>
        <taxon>Epsilonproteobacteria</taxon>
        <taxon>Campylobacterales</taxon>
        <taxon>Campylobacteraceae</taxon>
        <taxon>Campylobacter</taxon>
    </lineage>
</organism>
<keyword evidence="1" id="KW-0175">Coiled coil</keyword>
<dbReference type="OrthoDB" id="9795626at2"/>
<reference evidence="2 3" key="1">
    <citation type="submission" date="2020-10" db="EMBL/GenBank/DDBJ databases">
        <title>Campylobacter and Helicobacter PacBio genomes.</title>
        <authorList>
            <person name="Lane C."/>
        </authorList>
    </citation>
    <scope>NUCLEOTIDE SEQUENCE [LARGE SCALE GENOMIC DNA]</scope>
    <source>
        <strain evidence="2 3">2016D-0077</strain>
    </source>
</reference>
<accession>A0A7M1LH59</accession>
<evidence type="ECO:0000313" key="3">
    <source>
        <dbReference type="Proteomes" id="UP000594749"/>
    </source>
</evidence>
<protein>
    <recommendedName>
        <fullName evidence="4">DNA sulfur modification protein DndD</fullName>
    </recommendedName>
</protein>
<keyword evidence="3" id="KW-1185">Reference proteome</keyword>